<reference evidence="3" key="1">
    <citation type="journal article" date="2023" name="Mol. Phylogenet. Evol.">
        <title>Genome-scale phylogeny and comparative genomics of the fungal order Sordariales.</title>
        <authorList>
            <person name="Hensen N."/>
            <person name="Bonometti L."/>
            <person name="Westerberg I."/>
            <person name="Brannstrom I.O."/>
            <person name="Guillou S."/>
            <person name="Cros-Aarteil S."/>
            <person name="Calhoun S."/>
            <person name="Haridas S."/>
            <person name="Kuo A."/>
            <person name="Mondo S."/>
            <person name="Pangilinan J."/>
            <person name="Riley R."/>
            <person name="LaButti K."/>
            <person name="Andreopoulos B."/>
            <person name="Lipzen A."/>
            <person name="Chen C."/>
            <person name="Yan M."/>
            <person name="Daum C."/>
            <person name="Ng V."/>
            <person name="Clum A."/>
            <person name="Steindorff A."/>
            <person name="Ohm R.A."/>
            <person name="Martin F."/>
            <person name="Silar P."/>
            <person name="Natvig D.O."/>
            <person name="Lalanne C."/>
            <person name="Gautier V."/>
            <person name="Ament-Velasquez S.L."/>
            <person name="Kruys A."/>
            <person name="Hutchinson M.I."/>
            <person name="Powell A.J."/>
            <person name="Barry K."/>
            <person name="Miller A.N."/>
            <person name="Grigoriev I.V."/>
            <person name="Debuchy R."/>
            <person name="Gladieux P."/>
            <person name="Hiltunen Thoren M."/>
            <person name="Johannesson H."/>
        </authorList>
    </citation>
    <scope>NUCLEOTIDE SEQUENCE [LARGE SCALE GENOMIC DNA]</scope>
    <source>
        <strain evidence="3">CBS 340.73</strain>
    </source>
</reference>
<sequence length="646" mass="69562">MEGIVENTREIYAEVASYSVVPPEKIWQFWNVYTTTFRRLVDPTAYRLENFWWHVWGSDRQHLSGATLAKLYEEFSTGPTFVPLKGPPNRCEGPLSLPEPGSRRHVPDRHNSEPIRRPEPAKTDPESDQASTPKASASNMKSPGPSAARPPPPHPILKKSRGPSSSGHRPTARFISPQPSEDEAAQDDDSDRTIVPTEPDELAAPTMLPSPLPNPAATVQTPAAPPAAQPTPHPAASASRTPATEMPPPPLPATTKSSQSKKEKSAAPSTKRIVVSTAASKKRPVLPRRQSSHSTPASDAGPAGPEPPRRHSNSNQRPVSGIAELIRRSSQDSIASSPSETGPPVLSAKAAGKRPAKPSPSSQTREVVRKDNLRKRQPVGPTVVHHGFLPQALDGQSSSQAQKQGAKQNQDQLPRGPPLAGFVDRPAIDDRQNIPPGYYNRGHPQRPDMALAANAPIPPARNPLHPPSFMEDQPAVYGPAPRPPPFTGFIGAQNQQATNTVTAPTEAVPQGMVRSQSNMESQQQRQRSRRRPSAEITSSGIRPPLQALRAAPSVITSTTNAQGRMGSDEVPTTSAIAAQDEGRLPDNLMLSSRPSASALQNLAFTPTPRNPAPPPPFGRSRSELKLLLGRSEAARESKQAFFPKHD</sequence>
<feature type="compositionally biased region" description="Polar residues" evidence="1">
    <location>
        <begin position="128"/>
        <end position="141"/>
    </location>
</feature>
<evidence type="ECO:0000313" key="3">
    <source>
        <dbReference type="Proteomes" id="UP001303473"/>
    </source>
</evidence>
<feature type="compositionally biased region" description="Basic and acidic residues" evidence="1">
    <location>
        <begin position="108"/>
        <end position="125"/>
    </location>
</feature>
<accession>A0AAN6NCB3</accession>
<feature type="compositionally biased region" description="Pro residues" evidence="1">
    <location>
        <begin position="608"/>
        <end position="617"/>
    </location>
</feature>
<feature type="compositionally biased region" description="Low complexity" evidence="1">
    <location>
        <begin position="514"/>
        <end position="525"/>
    </location>
</feature>
<feature type="compositionally biased region" description="Low complexity" evidence="1">
    <location>
        <begin position="394"/>
        <end position="412"/>
    </location>
</feature>
<dbReference type="Proteomes" id="UP001303473">
    <property type="component" value="Unassembled WGS sequence"/>
</dbReference>
<protein>
    <recommendedName>
        <fullName evidence="4">Nitrogen regulatory protein areA GATA-like domain-containing protein</fullName>
    </recommendedName>
</protein>
<feature type="region of interest" description="Disordered" evidence="1">
    <location>
        <begin position="79"/>
        <end position="491"/>
    </location>
</feature>
<evidence type="ECO:0000256" key="1">
    <source>
        <dbReference type="SAM" id="MobiDB-lite"/>
    </source>
</evidence>
<proteinExistence type="predicted"/>
<feature type="compositionally biased region" description="Pro residues" evidence="1">
    <location>
        <begin position="223"/>
        <end position="233"/>
    </location>
</feature>
<feature type="region of interest" description="Disordered" evidence="1">
    <location>
        <begin position="507"/>
        <end position="622"/>
    </location>
</feature>
<evidence type="ECO:0000313" key="2">
    <source>
        <dbReference type="EMBL" id="KAK3943147.1"/>
    </source>
</evidence>
<comment type="caution">
    <text evidence="2">The sequence shown here is derived from an EMBL/GenBank/DDBJ whole genome shotgun (WGS) entry which is preliminary data.</text>
</comment>
<gene>
    <name evidence="2" type="ORF">QBC46DRAFT_48673</name>
</gene>
<feature type="compositionally biased region" description="Acidic residues" evidence="1">
    <location>
        <begin position="180"/>
        <end position="190"/>
    </location>
</feature>
<dbReference type="EMBL" id="MU853768">
    <property type="protein sequence ID" value="KAK3943147.1"/>
    <property type="molecule type" value="Genomic_DNA"/>
</dbReference>
<feature type="compositionally biased region" description="Polar residues" evidence="1">
    <location>
        <begin position="589"/>
        <end position="602"/>
    </location>
</feature>
<feature type="compositionally biased region" description="Polar residues" evidence="1">
    <location>
        <begin position="331"/>
        <end position="340"/>
    </location>
</feature>
<evidence type="ECO:0008006" key="4">
    <source>
        <dbReference type="Google" id="ProtNLM"/>
    </source>
</evidence>
<organism evidence="2 3">
    <name type="scientific">Diplogelasinospora grovesii</name>
    <dbReference type="NCBI Taxonomy" id="303347"/>
    <lineage>
        <taxon>Eukaryota</taxon>
        <taxon>Fungi</taxon>
        <taxon>Dikarya</taxon>
        <taxon>Ascomycota</taxon>
        <taxon>Pezizomycotina</taxon>
        <taxon>Sordariomycetes</taxon>
        <taxon>Sordariomycetidae</taxon>
        <taxon>Sordariales</taxon>
        <taxon>Diplogelasinosporaceae</taxon>
        <taxon>Diplogelasinospora</taxon>
    </lineage>
</organism>
<feature type="compositionally biased region" description="Pro residues" evidence="1">
    <location>
        <begin position="456"/>
        <end position="466"/>
    </location>
</feature>
<name>A0AAN6NCB3_9PEZI</name>
<dbReference type="AlphaFoldDB" id="A0AAN6NCB3"/>
<keyword evidence="3" id="KW-1185">Reference proteome</keyword>